<gene>
    <name evidence="2" type="ORF">JL2886_00770</name>
    <name evidence="3" type="ORF">PXK24_08390</name>
</gene>
<reference evidence="3 5" key="2">
    <citation type="submission" date="2023-02" db="EMBL/GenBank/DDBJ databases">
        <title>Population genomics of bacteria associated with diatom.</title>
        <authorList>
            <person name="Xie J."/>
            <person name="Wang H."/>
        </authorList>
    </citation>
    <scope>NUCLEOTIDE SEQUENCE [LARGE SCALE GENOMIC DNA]</scope>
    <source>
        <strain evidence="3 5">PT47_8</strain>
    </source>
</reference>
<name>A0A1B0ZNE1_9RHOB</name>
<dbReference type="GO" id="GO:0016747">
    <property type="term" value="F:acyltransferase activity, transferring groups other than amino-acyl groups"/>
    <property type="evidence" value="ECO:0007669"/>
    <property type="project" value="InterPro"/>
</dbReference>
<proteinExistence type="predicted"/>
<dbReference type="Pfam" id="PF00583">
    <property type="entry name" value="Acetyltransf_1"/>
    <property type="match status" value="1"/>
</dbReference>
<dbReference type="InterPro" id="IPR000182">
    <property type="entry name" value="GNAT_dom"/>
</dbReference>
<sequence>MKITDITARDAGRIVPLLRDLHAQHAEEQPLRYPSAPADSDIADWLSDWMEKDGIQAIAAQSPAGALMGYAIYEIEDQPHLPVMRGGKRIQLHHIAVDPPFRRLGVGQALVTEVKSRCQTLGIDTLTTSFAVFDTASAGLMSSMGLQPVTTVAEWRA</sequence>
<dbReference type="Gene3D" id="3.40.630.30">
    <property type="match status" value="1"/>
</dbReference>
<dbReference type="EMBL" id="CP015124">
    <property type="protein sequence ID" value="ANP35696.1"/>
    <property type="molecule type" value="Genomic_DNA"/>
</dbReference>
<dbReference type="EMBL" id="JARCJK010000003">
    <property type="protein sequence ID" value="MDE4165711.1"/>
    <property type="molecule type" value="Genomic_DNA"/>
</dbReference>
<evidence type="ECO:0000313" key="5">
    <source>
        <dbReference type="Proteomes" id="UP001218364"/>
    </source>
</evidence>
<evidence type="ECO:0000313" key="2">
    <source>
        <dbReference type="EMBL" id="ANP35696.1"/>
    </source>
</evidence>
<dbReference type="PROSITE" id="PS51186">
    <property type="entry name" value="GNAT"/>
    <property type="match status" value="1"/>
</dbReference>
<evidence type="ECO:0000313" key="3">
    <source>
        <dbReference type="EMBL" id="MDE4165711.1"/>
    </source>
</evidence>
<dbReference type="RefSeq" id="WP_065270783.1">
    <property type="nucleotide sequence ID" value="NZ_CP015124.1"/>
</dbReference>
<protein>
    <submittedName>
        <fullName evidence="2 3">Acetyltransferase</fullName>
    </submittedName>
</protein>
<evidence type="ECO:0000259" key="1">
    <source>
        <dbReference type="PROSITE" id="PS51186"/>
    </source>
</evidence>
<dbReference type="OrthoDB" id="8450419at2"/>
<evidence type="ECO:0000313" key="4">
    <source>
        <dbReference type="Proteomes" id="UP000092565"/>
    </source>
</evidence>
<dbReference type="CDD" id="cd04301">
    <property type="entry name" value="NAT_SF"/>
    <property type="match status" value="1"/>
</dbReference>
<feature type="domain" description="N-acetyltransferase" evidence="1">
    <location>
        <begin position="1"/>
        <end position="157"/>
    </location>
</feature>
<reference evidence="2 4" key="1">
    <citation type="submission" date="2016-04" db="EMBL/GenBank/DDBJ databases">
        <authorList>
            <person name="Evans L.H."/>
            <person name="Alamgir A."/>
            <person name="Owens N."/>
            <person name="Weber N.D."/>
            <person name="Virtaneva K."/>
            <person name="Barbian K."/>
            <person name="Babar A."/>
            <person name="Rosenke K."/>
        </authorList>
    </citation>
    <scope>NUCLEOTIDE SEQUENCE [LARGE SCALE GENOMIC DNA]</scope>
    <source>
        <strain evidence="2 4">JL2886</strain>
    </source>
</reference>
<dbReference type="Proteomes" id="UP000092565">
    <property type="component" value="Chromosome"/>
</dbReference>
<dbReference type="Proteomes" id="UP001218364">
    <property type="component" value="Unassembled WGS sequence"/>
</dbReference>
<organism evidence="2 4">
    <name type="scientific">Phaeobacter gallaeciensis</name>
    <dbReference type="NCBI Taxonomy" id="60890"/>
    <lineage>
        <taxon>Bacteria</taxon>
        <taxon>Pseudomonadati</taxon>
        <taxon>Pseudomonadota</taxon>
        <taxon>Alphaproteobacteria</taxon>
        <taxon>Rhodobacterales</taxon>
        <taxon>Roseobacteraceae</taxon>
        <taxon>Phaeobacter</taxon>
    </lineage>
</organism>
<dbReference type="AlphaFoldDB" id="A0A1B0ZNE1"/>
<dbReference type="InterPro" id="IPR016181">
    <property type="entry name" value="Acyl_CoA_acyltransferase"/>
</dbReference>
<dbReference type="SUPFAM" id="SSF55729">
    <property type="entry name" value="Acyl-CoA N-acyltransferases (Nat)"/>
    <property type="match status" value="1"/>
</dbReference>
<accession>A0A1B0ZNE1</accession>
<keyword evidence="2" id="KW-0808">Transferase</keyword>
<keyword evidence="4" id="KW-1185">Reference proteome</keyword>